<dbReference type="AlphaFoldDB" id="A0A383DAN1"/>
<name>A0A383DAN1_9ZZZZ</name>
<evidence type="ECO:0008006" key="2">
    <source>
        <dbReference type="Google" id="ProtNLM"/>
    </source>
</evidence>
<accession>A0A383DAN1</accession>
<proteinExistence type="predicted"/>
<reference evidence="1" key="1">
    <citation type="submission" date="2018-05" db="EMBL/GenBank/DDBJ databases">
        <authorList>
            <person name="Lanie J.A."/>
            <person name="Ng W.-L."/>
            <person name="Kazmierczak K.M."/>
            <person name="Andrzejewski T.M."/>
            <person name="Davidsen T.M."/>
            <person name="Wayne K.J."/>
            <person name="Tettelin H."/>
            <person name="Glass J.I."/>
            <person name="Rusch D."/>
            <person name="Podicherti R."/>
            <person name="Tsui H.-C.T."/>
            <person name="Winkler M.E."/>
        </authorList>
    </citation>
    <scope>NUCLEOTIDE SEQUENCE</scope>
</reference>
<dbReference type="EMBL" id="UINC01215600">
    <property type="protein sequence ID" value="SVE41360.1"/>
    <property type="molecule type" value="Genomic_DNA"/>
</dbReference>
<sequence length="69" mass="7694">MDNQLIIGLDGGGTNTTCILFDSNGFTVDTIYDKGSNLYVFKDDAIQRILFIIRSILEKNKLNYSDISA</sequence>
<dbReference type="SUPFAM" id="SSF53067">
    <property type="entry name" value="Actin-like ATPase domain"/>
    <property type="match status" value="1"/>
</dbReference>
<gene>
    <name evidence="1" type="ORF">METZ01_LOCUS494214</name>
</gene>
<organism evidence="1">
    <name type="scientific">marine metagenome</name>
    <dbReference type="NCBI Taxonomy" id="408172"/>
    <lineage>
        <taxon>unclassified sequences</taxon>
        <taxon>metagenomes</taxon>
        <taxon>ecological metagenomes</taxon>
    </lineage>
</organism>
<dbReference type="Gene3D" id="3.30.420.40">
    <property type="match status" value="1"/>
</dbReference>
<feature type="non-terminal residue" evidence="1">
    <location>
        <position position="69"/>
    </location>
</feature>
<evidence type="ECO:0000313" key="1">
    <source>
        <dbReference type="EMBL" id="SVE41360.1"/>
    </source>
</evidence>
<dbReference type="InterPro" id="IPR043129">
    <property type="entry name" value="ATPase_NBD"/>
</dbReference>
<protein>
    <recommendedName>
        <fullName evidence="2">ATPase BadF/BadG/BcrA/BcrD type domain-containing protein</fullName>
    </recommendedName>
</protein>